<dbReference type="HAMAP" id="MF_00087">
    <property type="entry name" value="Glu_tRNA_reductase"/>
    <property type="match status" value="1"/>
</dbReference>
<comment type="domain">
    <text evidence="9">Possesses an unusual extended V-shaped dimeric structure with each monomer consisting of three distinct domains arranged along a curved 'spinal' alpha-helix. The N-terminal catalytic domain specifically recognizes the glutamate moiety of the substrate. The second domain is the NADPH-binding domain, and the third C-terminal domain is responsible for dimerization.</text>
</comment>
<keyword evidence="6 9" id="KW-0627">Porphyrin biosynthesis</keyword>
<dbReference type="Pfam" id="PF05201">
    <property type="entry name" value="GlutR_N"/>
    <property type="match status" value="1"/>
</dbReference>
<feature type="active site" description="Nucleophile" evidence="9 10">
    <location>
        <position position="50"/>
    </location>
</feature>
<dbReference type="PANTHER" id="PTHR43013">
    <property type="entry name" value="GLUTAMYL-TRNA REDUCTASE"/>
    <property type="match status" value="1"/>
</dbReference>
<evidence type="ECO:0000259" key="15">
    <source>
        <dbReference type="Pfam" id="PF00745"/>
    </source>
</evidence>
<keyword evidence="5 9" id="KW-0560">Oxidoreductase</keyword>
<dbReference type="PIRSF" id="PIRSF000445">
    <property type="entry name" value="4pyrrol_synth_GluRdtase"/>
    <property type="match status" value="1"/>
</dbReference>
<dbReference type="InterPro" id="IPR036343">
    <property type="entry name" value="GluRdtase_N_sf"/>
</dbReference>
<dbReference type="FunFam" id="3.40.50.720:FF:000031">
    <property type="entry name" value="Glutamyl-tRNA reductase"/>
    <property type="match status" value="1"/>
</dbReference>
<proteinExistence type="inferred from homology"/>
<evidence type="ECO:0000259" key="16">
    <source>
        <dbReference type="Pfam" id="PF01488"/>
    </source>
</evidence>
<dbReference type="InterPro" id="IPR036291">
    <property type="entry name" value="NAD(P)-bd_dom_sf"/>
</dbReference>
<dbReference type="InterPro" id="IPR036453">
    <property type="entry name" value="GluRdtase_dimer_dom_sf"/>
</dbReference>
<evidence type="ECO:0000256" key="7">
    <source>
        <dbReference type="ARBA" id="ARBA00047464"/>
    </source>
</evidence>
<keyword evidence="4 9" id="KW-0521">NADP</keyword>
<dbReference type="SUPFAM" id="SSF69742">
    <property type="entry name" value="Glutamyl tRNA-reductase catalytic, N-terminal domain"/>
    <property type="match status" value="1"/>
</dbReference>
<dbReference type="InterPro" id="IPR015896">
    <property type="entry name" value="4pyrrol_synth_GluRdtase_dimer"/>
</dbReference>
<feature type="site" description="Important for activity" evidence="9 13">
    <location>
        <position position="95"/>
    </location>
</feature>
<dbReference type="EMBL" id="QJKI01000013">
    <property type="protein sequence ID" value="PXX78053.1"/>
    <property type="molecule type" value="Genomic_DNA"/>
</dbReference>
<feature type="binding site" evidence="9 11">
    <location>
        <begin position="49"/>
        <end position="52"/>
    </location>
    <ligand>
        <name>substrate</name>
    </ligand>
</feature>
<dbReference type="Gene3D" id="3.30.460.30">
    <property type="entry name" value="Glutamyl-tRNA reductase, N-terminal domain"/>
    <property type="match status" value="1"/>
</dbReference>
<comment type="similarity">
    <text evidence="2 9 14">Belongs to the glutamyl-tRNA reductase family.</text>
</comment>
<dbReference type="GO" id="GO:0019353">
    <property type="term" value="P:protoporphyrinogen IX biosynthetic process from glutamate"/>
    <property type="evidence" value="ECO:0007669"/>
    <property type="project" value="TreeGrafter"/>
</dbReference>
<accession>A0A318KXU2</accession>
<dbReference type="InterPro" id="IPR006151">
    <property type="entry name" value="Shikm_DH/Glu-tRNA_Rdtase"/>
</dbReference>
<organism evidence="18 19">
    <name type="scientific">Rivihabitans pingtungensis</name>
    <dbReference type="NCBI Taxonomy" id="1054498"/>
    <lineage>
        <taxon>Bacteria</taxon>
        <taxon>Pseudomonadati</taxon>
        <taxon>Pseudomonadota</taxon>
        <taxon>Betaproteobacteria</taxon>
        <taxon>Neisseriales</taxon>
        <taxon>Aquaspirillaceae</taxon>
        <taxon>Rivihabitans</taxon>
    </lineage>
</organism>
<dbReference type="Proteomes" id="UP000247555">
    <property type="component" value="Unassembled WGS sequence"/>
</dbReference>
<dbReference type="Pfam" id="PF01488">
    <property type="entry name" value="Shikimate_DH"/>
    <property type="match status" value="1"/>
</dbReference>
<feature type="domain" description="Quinate/shikimate 5-dehydrogenase/glutamyl-tRNA reductase" evidence="16">
    <location>
        <begin position="167"/>
        <end position="301"/>
    </location>
</feature>
<dbReference type="AlphaFoldDB" id="A0A318KXU2"/>
<dbReference type="RefSeq" id="WP_110391136.1">
    <property type="nucleotide sequence ID" value="NZ_CALCOA010000304.1"/>
</dbReference>
<dbReference type="PROSITE" id="PS00747">
    <property type="entry name" value="GLUTR"/>
    <property type="match status" value="1"/>
</dbReference>
<dbReference type="NCBIfam" id="TIGR01035">
    <property type="entry name" value="hemA"/>
    <property type="match status" value="1"/>
</dbReference>
<dbReference type="PANTHER" id="PTHR43013:SF1">
    <property type="entry name" value="GLUTAMYL-TRNA REDUCTASE"/>
    <property type="match status" value="1"/>
</dbReference>
<dbReference type="UniPathway" id="UPA00251">
    <property type="reaction ID" value="UER00316"/>
</dbReference>
<dbReference type="Gene3D" id="3.40.50.720">
    <property type="entry name" value="NAD(P)-binding Rossmann-like Domain"/>
    <property type="match status" value="1"/>
</dbReference>
<dbReference type="GO" id="GO:0050661">
    <property type="term" value="F:NADP binding"/>
    <property type="evidence" value="ECO:0007669"/>
    <property type="project" value="InterPro"/>
</dbReference>
<evidence type="ECO:0000256" key="12">
    <source>
        <dbReference type="PIRSR" id="PIRSR000445-3"/>
    </source>
</evidence>
<feature type="domain" description="Glutamyl-tRNA reductase N-terminal" evidence="17">
    <location>
        <begin position="6"/>
        <end position="152"/>
    </location>
</feature>
<dbReference type="EC" id="1.2.1.70" evidence="3 9"/>
<dbReference type="CDD" id="cd05213">
    <property type="entry name" value="NAD_bind_Glutamyl_tRNA_reduct"/>
    <property type="match status" value="1"/>
</dbReference>
<comment type="pathway">
    <text evidence="1 9 14">Porphyrin-containing compound metabolism; protoporphyrin-IX biosynthesis; 5-aminolevulinate from L-glutamyl-tRNA(Glu): step 1/2.</text>
</comment>
<dbReference type="InterPro" id="IPR000343">
    <property type="entry name" value="4pyrrol_synth_GluRdtase"/>
</dbReference>
<evidence type="ECO:0000256" key="5">
    <source>
        <dbReference type="ARBA" id="ARBA00023002"/>
    </source>
</evidence>
<evidence type="ECO:0000256" key="9">
    <source>
        <dbReference type="HAMAP-Rule" id="MF_00087"/>
    </source>
</evidence>
<comment type="miscellaneous">
    <text evidence="9">During catalysis, the active site Cys acts as a nucleophile attacking the alpha-carbonyl group of tRNA-bound glutamate with the formation of a thioester intermediate between enzyme and glutamate, and the concomitant release of tRNA(Glu). The thioester intermediate is finally reduced by direct hydride transfer from NADPH, to form the product GSA.</text>
</comment>
<evidence type="ECO:0000256" key="6">
    <source>
        <dbReference type="ARBA" id="ARBA00023244"/>
    </source>
</evidence>
<evidence type="ECO:0000256" key="14">
    <source>
        <dbReference type="RuleBase" id="RU000584"/>
    </source>
</evidence>
<feature type="binding site" evidence="9 11">
    <location>
        <begin position="110"/>
        <end position="112"/>
    </location>
    <ligand>
        <name>substrate</name>
    </ligand>
</feature>
<dbReference type="SUPFAM" id="SSF69075">
    <property type="entry name" value="Glutamyl tRNA-reductase dimerization domain"/>
    <property type="match status" value="1"/>
</dbReference>
<evidence type="ECO:0000256" key="8">
    <source>
        <dbReference type="ARBA" id="ARBA00068659"/>
    </source>
</evidence>
<feature type="domain" description="Tetrapyrrole biosynthesis glutamyl-tRNA reductase dimerisation" evidence="15">
    <location>
        <begin position="317"/>
        <end position="413"/>
    </location>
</feature>
<evidence type="ECO:0000256" key="2">
    <source>
        <dbReference type="ARBA" id="ARBA00005916"/>
    </source>
</evidence>
<name>A0A318KXU2_9NEIS</name>
<dbReference type="GO" id="GO:0008883">
    <property type="term" value="F:glutamyl-tRNA reductase activity"/>
    <property type="evidence" value="ECO:0007669"/>
    <property type="project" value="UniProtKB-UniRule"/>
</dbReference>
<evidence type="ECO:0000313" key="18">
    <source>
        <dbReference type="EMBL" id="PXX78053.1"/>
    </source>
</evidence>
<sequence length="416" mass="45103">MQLVALGLNHHTAPLAIREQLAFPAEQLADALRDLTDSRAAHEAAILSTCNRTEIYAGAENIDAVLHWLARNRGLDVDTLRPYLYLLDAEAAARHAFRVASGLDSMVLGETQIVGQIKDAVRAAEQCGALGVLLNTLFQKTFSAAKAVRSQTAIGANSVSMAAAGVKLALQIFPSIRELNVLFIGAGEMIELVATHFAAQQPAGITVANRTLERGERLAQEFGGRAIVLQDLASQLAQHDVVVTSTASPVPVLGKGAVEKALKARRHKPMFMLDLAVPRDIEAEVGELADVFLYTVDDIAAIVDAGREERRAAAETAEGIIQEKTREFSQWLAGRDTVPVIRALQVEAERVRRHALEAAAKRLHKGEAPEDVLEFLSRQLTNKLLHPPLQALNSHHGQAKAELTDALARLYNLRPD</sequence>
<evidence type="ECO:0000259" key="17">
    <source>
        <dbReference type="Pfam" id="PF05201"/>
    </source>
</evidence>
<evidence type="ECO:0000256" key="10">
    <source>
        <dbReference type="PIRSR" id="PIRSR000445-1"/>
    </source>
</evidence>
<protein>
    <recommendedName>
        <fullName evidence="8 9">Glutamyl-tRNA reductase</fullName>
        <shortName evidence="9">GluTR</shortName>
        <ecNumber evidence="3 9">1.2.1.70</ecNumber>
    </recommendedName>
</protein>
<evidence type="ECO:0000256" key="11">
    <source>
        <dbReference type="PIRSR" id="PIRSR000445-2"/>
    </source>
</evidence>
<feature type="binding site" evidence="9 11">
    <location>
        <position position="105"/>
    </location>
    <ligand>
        <name>substrate</name>
    </ligand>
</feature>
<evidence type="ECO:0000256" key="4">
    <source>
        <dbReference type="ARBA" id="ARBA00022857"/>
    </source>
</evidence>
<dbReference type="FunFam" id="3.30.460.30:FF:000001">
    <property type="entry name" value="Glutamyl-tRNA reductase"/>
    <property type="match status" value="1"/>
</dbReference>
<gene>
    <name evidence="9" type="primary">hemA</name>
    <name evidence="18" type="ORF">DFR34_11362</name>
</gene>
<feature type="binding site" evidence="9 11">
    <location>
        <position position="116"/>
    </location>
    <ligand>
        <name>substrate</name>
    </ligand>
</feature>
<evidence type="ECO:0000256" key="1">
    <source>
        <dbReference type="ARBA" id="ARBA00005059"/>
    </source>
</evidence>
<keyword evidence="19" id="KW-1185">Reference proteome</keyword>
<reference evidence="18 19" key="1">
    <citation type="submission" date="2018-05" db="EMBL/GenBank/DDBJ databases">
        <title>Genomic Encyclopedia of Type Strains, Phase IV (KMG-IV): sequencing the most valuable type-strain genomes for metagenomic binning, comparative biology and taxonomic classification.</title>
        <authorList>
            <person name="Goeker M."/>
        </authorList>
    </citation>
    <scope>NUCLEOTIDE SEQUENCE [LARGE SCALE GENOMIC DNA]</scope>
    <source>
        <strain evidence="18 19">DSM 29661</strain>
    </source>
</reference>
<dbReference type="SUPFAM" id="SSF51735">
    <property type="entry name" value="NAD(P)-binding Rossmann-fold domains"/>
    <property type="match status" value="1"/>
</dbReference>
<evidence type="ECO:0000313" key="19">
    <source>
        <dbReference type="Proteomes" id="UP000247555"/>
    </source>
</evidence>
<dbReference type="InterPro" id="IPR015895">
    <property type="entry name" value="4pyrrol_synth_GluRdtase_N"/>
</dbReference>
<evidence type="ECO:0000256" key="13">
    <source>
        <dbReference type="PIRSR" id="PIRSR000445-4"/>
    </source>
</evidence>
<comment type="function">
    <text evidence="9">Catalyzes the NADPH-dependent reduction of glutamyl-tRNA(Glu) to glutamate 1-semialdehyde (GSA).</text>
</comment>
<evidence type="ECO:0000256" key="3">
    <source>
        <dbReference type="ARBA" id="ARBA00012970"/>
    </source>
</evidence>
<dbReference type="InterPro" id="IPR018214">
    <property type="entry name" value="GluRdtase_CS"/>
</dbReference>
<comment type="subunit">
    <text evidence="9">Homodimer.</text>
</comment>
<dbReference type="Pfam" id="PF00745">
    <property type="entry name" value="GlutR_dimer"/>
    <property type="match status" value="1"/>
</dbReference>
<feature type="binding site" evidence="9 12">
    <location>
        <begin position="185"/>
        <end position="190"/>
    </location>
    <ligand>
        <name>NADP(+)</name>
        <dbReference type="ChEBI" id="CHEBI:58349"/>
    </ligand>
</feature>
<dbReference type="OrthoDB" id="110209at2"/>
<comment type="catalytic activity">
    <reaction evidence="7 9 14">
        <text>(S)-4-amino-5-oxopentanoate + tRNA(Glu) + NADP(+) = L-glutamyl-tRNA(Glu) + NADPH + H(+)</text>
        <dbReference type="Rhea" id="RHEA:12344"/>
        <dbReference type="Rhea" id="RHEA-COMP:9663"/>
        <dbReference type="Rhea" id="RHEA-COMP:9680"/>
        <dbReference type="ChEBI" id="CHEBI:15378"/>
        <dbReference type="ChEBI" id="CHEBI:57501"/>
        <dbReference type="ChEBI" id="CHEBI:57783"/>
        <dbReference type="ChEBI" id="CHEBI:58349"/>
        <dbReference type="ChEBI" id="CHEBI:78442"/>
        <dbReference type="ChEBI" id="CHEBI:78520"/>
        <dbReference type="EC" id="1.2.1.70"/>
    </reaction>
</comment>
<comment type="caution">
    <text evidence="18">The sequence shown here is derived from an EMBL/GenBank/DDBJ whole genome shotgun (WGS) entry which is preliminary data.</text>
</comment>